<dbReference type="SUPFAM" id="SSF109854">
    <property type="entry name" value="DinB/YfiT-like putative metalloenzymes"/>
    <property type="match status" value="1"/>
</dbReference>
<sequence length="157" mass="17833">MKITELIAQHLIEVHEGGNWTEIDIRSIVKDVSVREATMRTAATPNTIAALLHHITFWNREIMRRAKGMVTQVDEANGFNHPALNTEADWQQLKEDNIQSAYELAAAIRQFDEAALYEPMAAHTSSAYKNFQGTVEHVHYHLGQIVILKKLIRSTMV</sequence>
<dbReference type="Pfam" id="PF12867">
    <property type="entry name" value="DinB_2"/>
    <property type="match status" value="1"/>
</dbReference>
<feature type="domain" description="DinB-like" evidence="1">
    <location>
        <begin position="25"/>
        <end position="145"/>
    </location>
</feature>
<accession>A0A4U3L889</accession>
<gene>
    <name evidence="2" type="ORF">FC093_07465</name>
</gene>
<dbReference type="Proteomes" id="UP000305848">
    <property type="component" value="Unassembled WGS sequence"/>
</dbReference>
<dbReference type="InterPro" id="IPR034660">
    <property type="entry name" value="DinB/YfiT-like"/>
</dbReference>
<comment type="caution">
    <text evidence="2">The sequence shown here is derived from an EMBL/GenBank/DDBJ whole genome shotgun (WGS) entry which is preliminary data.</text>
</comment>
<evidence type="ECO:0000259" key="1">
    <source>
        <dbReference type="Pfam" id="PF12867"/>
    </source>
</evidence>
<dbReference type="RefSeq" id="WP_137261129.1">
    <property type="nucleotide sequence ID" value="NZ_SZQL01000004.1"/>
</dbReference>
<dbReference type="OrthoDB" id="9814103at2"/>
<dbReference type="EMBL" id="SZQL01000004">
    <property type="protein sequence ID" value="TKK69907.1"/>
    <property type="molecule type" value="Genomic_DNA"/>
</dbReference>
<dbReference type="InterPro" id="IPR024775">
    <property type="entry name" value="DinB-like"/>
</dbReference>
<protein>
    <submittedName>
        <fullName evidence="2">DinB family protein</fullName>
    </submittedName>
</protein>
<keyword evidence="3" id="KW-1185">Reference proteome</keyword>
<name>A0A4U3L889_9BACT</name>
<evidence type="ECO:0000313" key="3">
    <source>
        <dbReference type="Proteomes" id="UP000305848"/>
    </source>
</evidence>
<reference evidence="2 3" key="1">
    <citation type="submission" date="2019-05" db="EMBL/GenBank/DDBJ databases">
        <title>Panacibacter sp. strain 17mud1-8 Genome sequencing and assembly.</title>
        <authorList>
            <person name="Chhetri G."/>
        </authorList>
    </citation>
    <scope>NUCLEOTIDE SEQUENCE [LARGE SCALE GENOMIC DNA]</scope>
    <source>
        <strain evidence="2 3">17mud1-8</strain>
    </source>
</reference>
<evidence type="ECO:0000313" key="2">
    <source>
        <dbReference type="EMBL" id="TKK69907.1"/>
    </source>
</evidence>
<proteinExistence type="predicted"/>
<dbReference type="Gene3D" id="1.20.120.450">
    <property type="entry name" value="dinb family like domain"/>
    <property type="match status" value="1"/>
</dbReference>
<dbReference type="AlphaFoldDB" id="A0A4U3L889"/>
<organism evidence="2 3">
    <name type="scientific">Ilyomonas limi</name>
    <dbReference type="NCBI Taxonomy" id="2575867"/>
    <lineage>
        <taxon>Bacteria</taxon>
        <taxon>Pseudomonadati</taxon>
        <taxon>Bacteroidota</taxon>
        <taxon>Chitinophagia</taxon>
        <taxon>Chitinophagales</taxon>
        <taxon>Chitinophagaceae</taxon>
        <taxon>Ilyomonas</taxon>
    </lineage>
</organism>